<dbReference type="EMBL" id="CAFAAJ010000110">
    <property type="protein sequence ID" value="CAB4812059.1"/>
    <property type="molecule type" value="Genomic_DNA"/>
</dbReference>
<accession>A0A6J6YSC2</accession>
<proteinExistence type="predicted"/>
<dbReference type="AlphaFoldDB" id="A0A6J6YSC2"/>
<feature type="region of interest" description="Disordered" evidence="1">
    <location>
        <begin position="158"/>
        <end position="205"/>
    </location>
</feature>
<organism evidence="2">
    <name type="scientific">freshwater metagenome</name>
    <dbReference type="NCBI Taxonomy" id="449393"/>
    <lineage>
        <taxon>unclassified sequences</taxon>
        <taxon>metagenomes</taxon>
        <taxon>ecological metagenomes</taxon>
    </lineage>
</organism>
<reference evidence="2" key="1">
    <citation type="submission" date="2020-05" db="EMBL/GenBank/DDBJ databases">
        <authorList>
            <person name="Chiriac C."/>
            <person name="Salcher M."/>
            <person name="Ghai R."/>
            <person name="Kavagutti S V."/>
        </authorList>
    </citation>
    <scope>NUCLEOTIDE SEQUENCE</scope>
</reference>
<name>A0A6J6YSC2_9ZZZZ</name>
<sequence>MGDEPNLVLLEKYRNLLRQVHLEVNRRALRSLGFHHKVVLHPQPHLVVDLSPYLRRGHAHHQFLERPDGGAGLGVETAVHVARVVAQINESLLETLDGGSLGPLLHGALEMCLWLGGNHRCGSNNGERVDDTGVDDIGGLLGNREQGRVSALGAIGLGGVPATDSSTDADYPEDNRSNEGRRPALQGPWFHSLDTSHRRPVHRNA</sequence>
<protein>
    <submittedName>
        <fullName evidence="2">Unannotated protein</fullName>
    </submittedName>
</protein>
<gene>
    <name evidence="2" type="ORF">UFOPK3001_01617</name>
</gene>
<evidence type="ECO:0000256" key="1">
    <source>
        <dbReference type="SAM" id="MobiDB-lite"/>
    </source>
</evidence>
<feature type="compositionally biased region" description="Basic and acidic residues" evidence="1">
    <location>
        <begin position="173"/>
        <end position="182"/>
    </location>
</feature>
<evidence type="ECO:0000313" key="2">
    <source>
        <dbReference type="EMBL" id="CAB4812059.1"/>
    </source>
</evidence>